<dbReference type="PROSITE" id="PS50164">
    <property type="entry name" value="GIY_YIG"/>
    <property type="match status" value="1"/>
</dbReference>
<name>A0A1I6UNC3_9SPHI</name>
<dbReference type="AlphaFoldDB" id="A0A1I6UNC3"/>
<accession>A0A1I6UNC3</accession>
<proteinExistence type="inferred from homology"/>
<reference evidence="4 5" key="1">
    <citation type="submission" date="2016-10" db="EMBL/GenBank/DDBJ databases">
        <authorList>
            <person name="de Groot N.N."/>
        </authorList>
    </citation>
    <scope>NUCLEOTIDE SEQUENCE [LARGE SCALE GENOMIC DNA]</scope>
    <source>
        <strain evidence="4 5">DSM 22789</strain>
    </source>
</reference>
<evidence type="ECO:0000313" key="4">
    <source>
        <dbReference type="EMBL" id="SFT02950.1"/>
    </source>
</evidence>
<dbReference type="InterPro" id="IPR050190">
    <property type="entry name" value="UPF0213_domain"/>
</dbReference>
<keyword evidence="4" id="KW-0378">Hydrolase</keyword>
<feature type="domain" description="GIY-YIG" evidence="3">
    <location>
        <begin position="2"/>
        <end position="78"/>
    </location>
</feature>
<dbReference type="SUPFAM" id="SSF82771">
    <property type="entry name" value="GIY-YIG endonuclease"/>
    <property type="match status" value="1"/>
</dbReference>
<keyword evidence="5" id="KW-1185">Reference proteome</keyword>
<dbReference type="EMBL" id="FOZZ01000009">
    <property type="protein sequence ID" value="SFT02950.1"/>
    <property type="molecule type" value="Genomic_DNA"/>
</dbReference>
<evidence type="ECO:0000259" key="3">
    <source>
        <dbReference type="PROSITE" id="PS50164"/>
    </source>
</evidence>
<dbReference type="OrthoDB" id="1495241at2"/>
<organism evidence="4 5">
    <name type="scientific">Sphingobacterium wenxiniae</name>
    <dbReference type="NCBI Taxonomy" id="683125"/>
    <lineage>
        <taxon>Bacteria</taxon>
        <taxon>Pseudomonadati</taxon>
        <taxon>Bacteroidota</taxon>
        <taxon>Sphingobacteriia</taxon>
        <taxon>Sphingobacteriales</taxon>
        <taxon>Sphingobacteriaceae</taxon>
        <taxon>Sphingobacterium</taxon>
    </lineage>
</organism>
<evidence type="ECO:0000313" key="5">
    <source>
        <dbReference type="Proteomes" id="UP000198785"/>
    </source>
</evidence>
<comment type="similarity">
    <text evidence="1">Belongs to the UPF0213 family.</text>
</comment>
<gene>
    <name evidence="4" type="ORF">SAMN05660206_109129</name>
</gene>
<dbReference type="Gene3D" id="3.40.1440.10">
    <property type="entry name" value="GIY-YIG endonuclease"/>
    <property type="match status" value="1"/>
</dbReference>
<dbReference type="CDD" id="cd10456">
    <property type="entry name" value="GIY-YIG_UPF0213"/>
    <property type="match status" value="1"/>
</dbReference>
<keyword evidence="4" id="KW-0255">Endonuclease</keyword>
<dbReference type="GO" id="GO:0004519">
    <property type="term" value="F:endonuclease activity"/>
    <property type="evidence" value="ECO:0007669"/>
    <property type="project" value="UniProtKB-KW"/>
</dbReference>
<evidence type="ECO:0000256" key="1">
    <source>
        <dbReference type="ARBA" id="ARBA00007435"/>
    </source>
</evidence>
<evidence type="ECO:0000256" key="2">
    <source>
        <dbReference type="SAM" id="MobiDB-lite"/>
    </source>
</evidence>
<dbReference type="Proteomes" id="UP000198785">
    <property type="component" value="Unassembled WGS sequence"/>
</dbReference>
<dbReference type="RefSeq" id="WP_093366571.1">
    <property type="nucleotide sequence ID" value="NZ_FOZZ01000009.1"/>
</dbReference>
<dbReference type="STRING" id="683125.SAMN05660206_109129"/>
<dbReference type="PANTHER" id="PTHR34477">
    <property type="entry name" value="UPF0213 PROTEIN YHBQ"/>
    <property type="match status" value="1"/>
</dbReference>
<dbReference type="InterPro" id="IPR000305">
    <property type="entry name" value="GIY-YIG_endonuc"/>
</dbReference>
<protein>
    <submittedName>
        <fullName evidence="4">Putative endonuclease</fullName>
    </submittedName>
</protein>
<sequence length="111" mass="12905">MKTYHVYIVECADSSYYTGITNDLDRRLDEHNNGIDVKSYTYKRIPVKLVFSTEFHDVNQAIAFEKQVKGWSRKKKEAIINDEWEKLPELSQNRCHSNNKGRSADSSTSSE</sequence>
<feature type="region of interest" description="Disordered" evidence="2">
    <location>
        <begin position="90"/>
        <end position="111"/>
    </location>
</feature>
<dbReference type="InterPro" id="IPR035901">
    <property type="entry name" value="GIY-YIG_endonuc_sf"/>
</dbReference>
<dbReference type="Pfam" id="PF01541">
    <property type="entry name" value="GIY-YIG"/>
    <property type="match status" value="1"/>
</dbReference>
<dbReference type="PANTHER" id="PTHR34477:SF1">
    <property type="entry name" value="UPF0213 PROTEIN YHBQ"/>
    <property type="match status" value="1"/>
</dbReference>
<keyword evidence="4" id="KW-0540">Nuclease</keyword>